<dbReference type="GO" id="GO:0008233">
    <property type="term" value="F:peptidase activity"/>
    <property type="evidence" value="ECO:0007669"/>
    <property type="project" value="UniProtKB-KW"/>
</dbReference>
<dbReference type="InterPro" id="IPR007731">
    <property type="entry name" value="DUF669"/>
</dbReference>
<reference evidence="1 2" key="1">
    <citation type="submission" date="2010-10" db="EMBL/GenBank/DDBJ databases">
        <authorList>
            <person name="Durkin A.S."/>
            <person name="Madupu R."/>
            <person name="Torralba M."/>
            <person name="Gillis M."/>
            <person name="Methe B."/>
            <person name="Sutton G."/>
            <person name="Nelson K.E."/>
        </authorList>
    </citation>
    <scope>NUCLEOTIDE SEQUENCE [LARGE SCALE GENOMIC DNA]</scope>
    <source>
        <strain evidence="1 2">ACS-139-V-Col8</strain>
    </source>
</reference>
<keyword evidence="1" id="KW-0645">Protease</keyword>
<gene>
    <name evidence="1" type="ORF">HMPREF9257_0558</name>
</gene>
<proteinExistence type="predicted"/>
<comment type="caution">
    <text evidence="1">The sequence shown here is derived from an EMBL/GenBank/DDBJ whole genome shotgun (WGS) entry which is preliminary data.</text>
</comment>
<protein>
    <submittedName>
        <fullName evidence="1">Putative phage prohead protease, HK97 family</fullName>
    </submittedName>
</protein>
<dbReference type="Pfam" id="PF05037">
    <property type="entry name" value="DUF669"/>
    <property type="match status" value="1"/>
</dbReference>
<organism evidence="1 2">
    <name type="scientific">Eremococcus coleocola ACS-139-V-Col8</name>
    <dbReference type="NCBI Taxonomy" id="908337"/>
    <lineage>
        <taxon>Bacteria</taxon>
        <taxon>Bacillati</taxon>
        <taxon>Bacillota</taxon>
        <taxon>Bacilli</taxon>
        <taxon>Lactobacillales</taxon>
        <taxon>Aerococcaceae</taxon>
        <taxon>Eremococcus</taxon>
    </lineage>
</organism>
<accession>E4KQK0</accession>
<dbReference type="GO" id="GO:0006508">
    <property type="term" value="P:proteolysis"/>
    <property type="evidence" value="ECO:0007669"/>
    <property type="project" value="UniProtKB-KW"/>
</dbReference>
<keyword evidence="1" id="KW-0378">Hydrolase</keyword>
<sequence>MSLKEVALETLNNYNPATDNPNSQGIIPAGEYDTVISKAGYRAYQSGYDAVALEFTVVGGDYDGRRELVNLNVDPEYPNNKKYPSFLTKNIKLISQLAFAADFNLDDDDWEDQMTLGDVIGEKAMGAQMVLEITESENKNKPESPYRNYQFLKYADDLPFD</sequence>
<name>E4KQK0_9LACT</name>
<evidence type="ECO:0000313" key="1">
    <source>
        <dbReference type="EMBL" id="EFR30706.1"/>
    </source>
</evidence>
<dbReference type="RefSeq" id="WP_006418866.1">
    <property type="nucleotide sequence ID" value="NZ_AENN01000017.1"/>
</dbReference>
<dbReference type="Proteomes" id="UP000005990">
    <property type="component" value="Unassembled WGS sequence"/>
</dbReference>
<keyword evidence="2" id="KW-1185">Reference proteome</keyword>
<dbReference type="AlphaFoldDB" id="E4KQK0"/>
<evidence type="ECO:0000313" key="2">
    <source>
        <dbReference type="Proteomes" id="UP000005990"/>
    </source>
</evidence>
<dbReference type="EMBL" id="AENN01000017">
    <property type="protein sequence ID" value="EFR30706.1"/>
    <property type="molecule type" value="Genomic_DNA"/>
</dbReference>
<dbReference type="eggNOG" id="ENOG5032WZE">
    <property type="taxonomic scope" value="Bacteria"/>
</dbReference>
<dbReference type="OrthoDB" id="2223458at2"/>
<dbReference type="STRING" id="908337.HMPREF9257_0558"/>